<organism evidence="1 2">
    <name type="scientific">Dentiscutata heterogama</name>
    <dbReference type="NCBI Taxonomy" id="1316150"/>
    <lineage>
        <taxon>Eukaryota</taxon>
        <taxon>Fungi</taxon>
        <taxon>Fungi incertae sedis</taxon>
        <taxon>Mucoromycota</taxon>
        <taxon>Glomeromycotina</taxon>
        <taxon>Glomeromycetes</taxon>
        <taxon>Diversisporales</taxon>
        <taxon>Gigasporaceae</taxon>
        <taxon>Dentiscutata</taxon>
    </lineage>
</organism>
<reference evidence="1" key="1">
    <citation type="submission" date="2021-06" db="EMBL/GenBank/DDBJ databases">
        <authorList>
            <person name="Kallberg Y."/>
            <person name="Tangrot J."/>
            <person name="Rosling A."/>
        </authorList>
    </citation>
    <scope>NUCLEOTIDE SEQUENCE</scope>
    <source>
        <strain evidence="1">IL203A</strain>
    </source>
</reference>
<gene>
    <name evidence="1" type="ORF">DHETER_LOCUS7319</name>
</gene>
<keyword evidence="2" id="KW-1185">Reference proteome</keyword>
<sequence>SISENNVVWNWNNSANAINKINLCNVQVHPFDSHMDVFTESNDSYVI</sequence>
<dbReference type="Proteomes" id="UP000789702">
    <property type="component" value="Unassembled WGS sequence"/>
</dbReference>
<comment type="caution">
    <text evidence="1">The sequence shown here is derived from an EMBL/GenBank/DDBJ whole genome shotgun (WGS) entry which is preliminary data.</text>
</comment>
<proteinExistence type="predicted"/>
<name>A0ACA9MMX9_9GLOM</name>
<feature type="non-terminal residue" evidence="1">
    <location>
        <position position="1"/>
    </location>
</feature>
<evidence type="ECO:0000313" key="2">
    <source>
        <dbReference type="Proteomes" id="UP000789702"/>
    </source>
</evidence>
<dbReference type="EMBL" id="CAJVPU010010162">
    <property type="protein sequence ID" value="CAG8602848.1"/>
    <property type="molecule type" value="Genomic_DNA"/>
</dbReference>
<evidence type="ECO:0000313" key="1">
    <source>
        <dbReference type="EMBL" id="CAG8602848.1"/>
    </source>
</evidence>
<accession>A0ACA9MMX9</accession>
<protein>
    <submittedName>
        <fullName evidence="1">10128_t:CDS:1</fullName>
    </submittedName>
</protein>